<evidence type="ECO:0000256" key="1">
    <source>
        <dbReference type="SAM" id="Phobius"/>
    </source>
</evidence>
<dbReference type="EMBL" id="FRAJ01000008">
    <property type="protein sequence ID" value="SHK06438.1"/>
    <property type="molecule type" value="Genomic_DNA"/>
</dbReference>
<dbReference type="RefSeq" id="WP_094756757.1">
    <property type="nucleotide sequence ID" value="NZ_FRAJ01000008.1"/>
</dbReference>
<dbReference type="Proteomes" id="UP000184082">
    <property type="component" value="Unassembled WGS sequence"/>
</dbReference>
<dbReference type="STRING" id="1121266.SAMN02745883_01175"/>
<sequence length="53" mass="5654">MDNVVTWVIALPIISFGVYSLIKSVKKGSQSCELGGCSSCSYAKNCASKHLND</sequence>
<evidence type="ECO:0000313" key="3">
    <source>
        <dbReference type="Proteomes" id="UP000184082"/>
    </source>
</evidence>
<keyword evidence="3" id="KW-1185">Reference proteome</keyword>
<protein>
    <recommendedName>
        <fullName evidence="4">Virus attachment protein p12 family protein</fullName>
    </recommendedName>
</protein>
<keyword evidence="1" id="KW-0812">Transmembrane</keyword>
<accession>A0A1M6PEQ1</accession>
<keyword evidence="1" id="KW-1133">Transmembrane helix</keyword>
<keyword evidence="1" id="KW-0472">Membrane</keyword>
<evidence type="ECO:0008006" key="4">
    <source>
        <dbReference type="Google" id="ProtNLM"/>
    </source>
</evidence>
<name>A0A1M6PEQ1_9FIRM</name>
<reference evidence="2 3" key="1">
    <citation type="submission" date="2016-11" db="EMBL/GenBank/DDBJ databases">
        <authorList>
            <person name="Jaros S."/>
            <person name="Januszkiewicz K."/>
            <person name="Wedrychowicz H."/>
        </authorList>
    </citation>
    <scope>NUCLEOTIDE SEQUENCE [LARGE SCALE GENOMIC DNA]</scope>
    <source>
        <strain evidence="2 3">DSM 14501</strain>
    </source>
</reference>
<organism evidence="2 3">
    <name type="scientific">Caminicella sporogenes DSM 14501</name>
    <dbReference type="NCBI Taxonomy" id="1121266"/>
    <lineage>
        <taxon>Bacteria</taxon>
        <taxon>Bacillati</taxon>
        <taxon>Bacillota</taxon>
        <taxon>Clostridia</taxon>
        <taxon>Peptostreptococcales</taxon>
        <taxon>Caminicellaceae</taxon>
        <taxon>Caminicella</taxon>
    </lineage>
</organism>
<dbReference type="AlphaFoldDB" id="A0A1M6PEQ1"/>
<evidence type="ECO:0000313" key="2">
    <source>
        <dbReference type="EMBL" id="SHK06438.1"/>
    </source>
</evidence>
<gene>
    <name evidence="2" type="ORF">SAMN02745883_01175</name>
</gene>
<feature type="transmembrane region" description="Helical" evidence="1">
    <location>
        <begin position="6"/>
        <end position="22"/>
    </location>
</feature>
<proteinExistence type="predicted"/>